<reference evidence="2" key="1">
    <citation type="submission" date="2025-08" db="UniProtKB">
        <authorList>
            <consortium name="RefSeq"/>
        </authorList>
    </citation>
    <scope>IDENTIFICATION</scope>
</reference>
<dbReference type="GeneID" id="106746642"/>
<dbReference type="KEGG" id="dqu:106746642"/>
<keyword evidence="1" id="KW-1185">Reference proteome</keyword>
<dbReference type="OrthoDB" id="7615498at2759"/>
<gene>
    <name evidence="2" type="primary">LOC106746642</name>
</gene>
<sequence>MAVAQANFIMLPVLYPQKIGMHSITDEDLEAFCHMWKCYGYFLGIEDEFNFCHGSLKEIKQRLWDLTQHWTILNFKEIQPEFVHVTRCMVESINYYSLYFPYKTIILLFTETLNLNMPNLYASLNYREWIAYIAYR</sequence>
<accession>A0A6P3XLS1</accession>
<protein>
    <submittedName>
        <fullName evidence="2">Uncharacterized protein LOC106746642</fullName>
    </submittedName>
</protein>
<proteinExistence type="predicted"/>
<dbReference type="RefSeq" id="XP_014478924.1">
    <property type="nucleotide sequence ID" value="XM_014623438.1"/>
</dbReference>
<dbReference type="Proteomes" id="UP000515204">
    <property type="component" value="Unplaced"/>
</dbReference>
<dbReference type="AlphaFoldDB" id="A0A6P3XLS1"/>
<dbReference type="PANTHER" id="PTHR37159:SF1">
    <property type="entry name" value="GH11867P"/>
    <property type="match status" value="1"/>
</dbReference>
<evidence type="ECO:0000313" key="2">
    <source>
        <dbReference type="RefSeq" id="XP_014478924.1"/>
    </source>
</evidence>
<evidence type="ECO:0000313" key="1">
    <source>
        <dbReference type="Proteomes" id="UP000515204"/>
    </source>
</evidence>
<name>A0A6P3XLS1_DINQU</name>
<organism evidence="1 2">
    <name type="scientific">Dinoponera quadriceps</name>
    <name type="common">South American ant</name>
    <dbReference type="NCBI Taxonomy" id="609295"/>
    <lineage>
        <taxon>Eukaryota</taxon>
        <taxon>Metazoa</taxon>
        <taxon>Ecdysozoa</taxon>
        <taxon>Arthropoda</taxon>
        <taxon>Hexapoda</taxon>
        <taxon>Insecta</taxon>
        <taxon>Pterygota</taxon>
        <taxon>Neoptera</taxon>
        <taxon>Endopterygota</taxon>
        <taxon>Hymenoptera</taxon>
        <taxon>Apocrita</taxon>
        <taxon>Aculeata</taxon>
        <taxon>Formicoidea</taxon>
        <taxon>Formicidae</taxon>
        <taxon>Ponerinae</taxon>
        <taxon>Ponerini</taxon>
        <taxon>Dinoponera</taxon>
    </lineage>
</organism>
<dbReference type="PANTHER" id="PTHR37159">
    <property type="entry name" value="GH11867P"/>
    <property type="match status" value="1"/>
</dbReference>